<keyword evidence="1" id="KW-0378">Hydrolase</keyword>
<dbReference type="EMBL" id="JBFXLR010000043">
    <property type="protein sequence ID" value="KAL2844026.1"/>
    <property type="molecule type" value="Genomic_DNA"/>
</dbReference>
<dbReference type="PANTHER" id="PTHR48081:SF8">
    <property type="entry name" value="ALPHA_BETA HYDROLASE FOLD-3 DOMAIN-CONTAINING PROTEIN-RELATED"/>
    <property type="match status" value="1"/>
</dbReference>
<dbReference type="Proteomes" id="UP001610444">
    <property type="component" value="Unassembled WGS sequence"/>
</dbReference>
<dbReference type="InterPro" id="IPR050300">
    <property type="entry name" value="GDXG_lipolytic_enzyme"/>
</dbReference>
<evidence type="ECO:0000313" key="4">
    <source>
        <dbReference type="Proteomes" id="UP001610444"/>
    </source>
</evidence>
<keyword evidence="4" id="KW-1185">Reference proteome</keyword>
<organism evidence="3 4">
    <name type="scientific">Aspergillus pseudodeflectus</name>
    <dbReference type="NCBI Taxonomy" id="176178"/>
    <lineage>
        <taxon>Eukaryota</taxon>
        <taxon>Fungi</taxon>
        <taxon>Dikarya</taxon>
        <taxon>Ascomycota</taxon>
        <taxon>Pezizomycotina</taxon>
        <taxon>Eurotiomycetes</taxon>
        <taxon>Eurotiomycetidae</taxon>
        <taxon>Eurotiales</taxon>
        <taxon>Aspergillaceae</taxon>
        <taxon>Aspergillus</taxon>
        <taxon>Aspergillus subgen. Nidulantes</taxon>
    </lineage>
</organism>
<name>A0ABR4JVE6_9EURO</name>
<proteinExistence type="predicted"/>
<dbReference type="PANTHER" id="PTHR48081">
    <property type="entry name" value="AB HYDROLASE SUPERFAMILY PROTEIN C4A8.06C"/>
    <property type="match status" value="1"/>
</dbReference>
<comment type="caution">
    <text evidence="3">The sequence shown here is derived from an EMBL/GenBank/DDBJ whole genome shotgun (WGS) entry which is preliminary data.</text>
</comment>
<dbReference type="GeneID" id="98161628"/>
<dbReference type="RefSeq" id="XP_070895932.1">
    <property type="nucleotide sequence ID" value="XM_071046464.1"/>
</dbReference>
<dbReference type="SUPFAM" id="SSF53474">
    <property type="entry name" value="alpha/beta-Hydrolases"/>
    <property type="match status" value="1"/>
</dbReference>
<feature type="domain" description="Alpha/beta hydrolase fold-3" evidence="2">
    <location>
        <begin position="82"/>
        <end position="309"/>
    </location>
</feature>
<reference evidence="3 4" key="1">
    <citation type="submission" date="2024-07" db="EMBL/GenBank/DDBJ databases">
        <title>Section-level genome sequencing and comparative genomics of Aspergillus sections Usti and Cavernicolus.</title>
        <authorList>
            <consortium name="Lawrence Berkeley National Laboratory"/>
            <person name="Nybo J.L."/>
            <person name="Vesth T.C."/>
            <person name="Theobald S."/>
            <person name="Frisvad J.C."/>
            <person name="Larsen T.O."/>
            <person name="Kjaerboelling I."/>
            <person name="Rothschild-Mancinelli K."/>
            <person name="Lyhne E.K."/>
            <person name="Kogle M.E."/>
            <person name="Barry K."/>
            <person name="Clum A."/>
            <person name="Na H."/>
            <person name="Ledsgaard L."/>
            <person name="Lin J."/>
            <person name="Lipzen A."/>
            <person name="Kuo A."/>
            <person name="Riley R."/>
            <person name="Mondo S."/>
            <person name="LaButti K."/>
            <person name="Haridas S."/>
            <person name="Pangalinan J."/>
            <person name="Salamov A.A."/>
            <person name="Simmons B.A."/>
            <person name="Magnuson J.K."/>
            <person name="Chen J."/>
            <person name="Drula E."/>
            <person name="Henrissat B."/>
            <person name="Wiebenga A."/>
            <person name="Lubbers R.J."/>
            <person name="Gomes A.C."/>
            <person name="Macurrencykelacurrency M.R."/>
            <person name="Stajich J."/>
            <person name="Grigoriev I.V."/>
            <person name="Mortensen U.H."/>
            <person name="De vries R.P."/>
            <person name="Baker S.E."/>
            <person name="Andersen M.R."/>
        </authorList>
    </citation>
    <scope>NUCLEOTIDE SEQUENCE [LARGE SCALE GENOMIC DNA]</scope>
    <source>
        <strain evidence="3 4">CBS 756.74</strain>
    </source>
</reference>
<gene>
    <name evidence="3" type="ORF">BJX68DRAFT_269891</name>
</gene>
<evidence type="ECO:0000313" key="3">
    <source>
        <dbReference type="EMBL" id="KAL2844026.1"/>
    </source>
</evidence>
<dbReference type="InterPro" id="IPR013094">
    <property type="entry name" value="AB_hydrolase_3"/>
</dbReference>
<accession>A0ABR4JVE6</accession>
<evidence type="ECO:0000256" key="1">
    <source>
        <dbReference type="ARBA" id="ARBA00022801"/>
    </source>
</evidence>
<protein>
    <submittedName>
        <fullName evidence="3">Alpha/beta-hydrolase</fullName>
    </submittedName>
</protein>
<sequence length="343" mass="38180">MKQADIPVPQVSGQGGRPLYATIYMYLTTWLLRNIVWYLTGPNLGHDKEISVATPGLGSGQVTCNVWMPEFPRDARRPPMILILEGGGFVLGHPKDGRINNRLLADKTGAVIVSVAYAKAPRYPYPHALLQAYDVLKWILSPPASLEGIKVDPRRVAIAGNSAGGNLTAALTLLVSFTQGPCATFRDALPRDFRQVAQLMLYPSLEINHPYRNRLARTSSEARRHSLPAWMATLMENSYLPPSVDRDQIFIAPLIASNELLAELRLPHSILMTGGWDSLKEEGQAYAEKLRVSGAAVTFKEYPRAVHGFSHIRPARQKDCQSENYEDCWRAICQALEERFSET</sequence>
<dbReference type="InterPro" id="IPR029058">
    <property type="entry name" value="AB_hydrolase_fold"/>
</dbReference>
<dbReference type="Gene3D" id="3.40.50.1820">
    <property type="entry name" value="alpha/beta hydrolase"/>
    <property type="match status" value="1"/>
</dbReference>
<dbReference type="Pfam" id="PF07859">
    <property type="entry name" value="Abhydrolase_3"/>
    <property type="match status" value="1"/>
</dbReference>
<evidence type="ECO:0000259" key="2">
    <source>
        <dbReference type="Pfam" id="PF07859"/>
    </source>
</evidence>